<keyword evidence="5" id="KW-1185">Reference proteome</keyword>
<name>A0A7W5B7Z3_9BURK</name>
<evidence type="ECO:0000313" key="4">
    <source>
        <dbReference type="EMBL" id="MBB3118232.1"/>
    </source>
</evidence>
<dbReference type="Gene3D" id="3.30.700.10">
    <property type="entry name" value="Glycoprotein, Type 4 Pilin"/>
    <property type="match status" value="1"/>
</dbReference>
<dbReference type="InterPro" id="IPR000983">
    <property type="entry name" value="Bac_GSPG_pilin"/>
</dbReference>
<feature type="region of interest" description="Disordered" evidence="2">
    <location>
        <begin position="114"/>
        <end position="133"/>
    </location>
</feature>
<dbReference type="GO" id="GO:0015627">
    <property type="term" value="C:type II protein secretion system complex"/>
    <property type="evidence" value="ECO:0007669"/>
    <property type="project" value="InterPro"/>
</dbReference>
<organism evidence="4 5">
    <name type="scientific">Pseudoduganella violacea</name>
    <dbReference type="NCBI Taxonomy" id="1715466"/>
    <lineage>
        <taxon>Bacteria</taxon>
        <taxon>Pseudomonadati</taxon>
        <taxon>Pseudomonadota</taxon>
        <taxon>Betaproteobacteria</taxon>
        <taxon>Burkholderiales</taxon>
        <taxon>Oxalobacteraceae</taxon>
        <taxon>Telluria group</taxon>
        <taxon>Pseudoduganella</taxon>
    </lineage>
</organism>
<dbReference type="EMBL" id="JACHXD010000003">
    <property type="protein sequence ID" value="MBB3118232.1"/>
    <property type="molecule type" value="Genomic_DNA"/>
</dbReference>
<keyword evidence="3" id="KW-0812">Transmembrane</keyword>
<dbReference type="InterPro" id="IPR012902">
    <property type="entry name" value="N_methyl_site"/>
</dbReference>
<dbReference type="PANTHER" id="PTHR30093:SF47">
    <property type="entry name" value="TYPE IV PILUS NON-CORE MINOR PILIN PILE"/>
    <property type="match status" value="1"/>
</dbReference>
<sequence length="133" mass="14839">MASRTGSGEMRRARGFTILELLVVMAIIGTLLSLAAPRYFRSMEKTKESVLRENLNVIRTTLDRYYSDMGVYPETLQELVDRRYLRKIPDDPLTGSGSSWSIVPAASREQGVVADVRSGSSARSSDGSAYRDW</sequence>
<feature type="transmembrane region" description="Helical" evidence="3">
    <location>
        <begin position="21"/>
        <end position="40"/>
    </location>
</feature>
<accession>A0A7W5B7Z3</accession>
<dbReference type="RefSeq" id="WP_221208060.1">
    <property type="nucleotide sequence ID" value="NZ_JACHXD010000003.1"/>
</dbReference>
<protein>
    <submittedName>
        <fullName evidence="4">General secretion pathway protein G</fullName>
    </submittedName>
</protein>
<dbReference type="Proteomes" id="UP000541535">
    <property type="component" value="Unassembled WGS sequence"/>
</dbReference>
<proteinExistence type="predicted"/>
<dbReference type="PANTHER" id="PTHR30093">
    <property type="entry name" value="GENERAL SECRETION PATHWAY PROTEIN G"/>
    <property type="match status" value="1"/>
</dbReference>
<evidence type="ECO:0000256" key="2">
    <source>
        <dbReference type="SAM" id="MobiDB-lite"/>
    </source>
</evidence>
<dbReference type="Pfam" id="PF07963">
    <property type="entry name" value="N_methyl"/>
    <property type="match status" value="1"/>
</dbReference>
<keyword evidence="3" id="KW-0472">Membrane</keyword>
<dbReference type="AlphaFoldDB" id="A0A7W5B7Z3"/>
<comment type="caution">
    <text evidence="4">The sequence shown here is derived from an EMBL/GenBank/DDBJ whole genome shotgun (WGS) entry which is preliminary data.</text>
</comment>
<evidence type="ECO:0000313" key="5">
    <source>
        <dbReference type="Proteomes" id="UP000541535"/>
    </source>
</evidence>
<gene>
    <name evidence="4" type="ORF">FHS03_001263</name>
</gene>
<dbReference type="PRINTS" id="PR00813">
    <property type="entry name" value="BCTERIALGSPG"/>
</dbReference>
<dbReference type="InterPro" id="IPR045584">
    <property type="entry name" value="Pilin-like"/>
</dbReference>
<dbReference type="NCBIfam" id="TIGR02532">
    <property type="entry name" value="IV_pilin_GFxxxE"/>
    <property type="match status" value="1"/>
</dbReference>
<evidence type="ECO:0000256" key="3">
    <source>
        <dbReference type="SAM" id="Phobius"/>
    </source>
</evidence>
<keyword evidence="3" id="KW-1133">Transmembrane helix</keyword>
<dbReference type="GO" id="GO:0015628">
    <property type="term" value="P:protein secretion by the type II secretion system"/>
    <property type="evidence" value="ECO:0007669"/>
    <property type="project" value="InterPro"/>
</dbReference>
<evidence type="ECO:0000256" key="1">
    <source>
        <dbReference type="ARBA" id="ARBA00022481"/>
    </source>
</evidence>
<reference evidence="4 5" key="1">
    <citation type="submission" date="2020-08" db="EMBL/GenBank/DDBJ databases">
        <title>Genomic Encyclopedia of Type Strains, Phase III (KMG-III): the genomes of soil and plant-associated and newly described type strains.</title>
        <authorList>
            <person name="Whitman W."/>
        </authorList>
    </citation>
    <scope>NUCLEOTIDE SEQUENCE [LARGE SCALE GENOMIC DNA]</scope>
    <source>
        <strain evidence="4 5">CECT 8897</strain>
    </source>
</reference>
<keyword evidence="1" id="KW-0488">Methylation</keyword>
<dbReference type="SUPFAM" id="SSF54523">
    <property type="entry name" value="Pili subunits"/>
    <property type="match status" value="1"/>
</dbReference>